<dbReference type="InterPro" id="IPR009100">
    <property type="entry name" value="AcylCoA_DH/oxidase_NM_dom_sf"/>
</dbReference>
<sequence length="333" mass="34956">MDSLLLRSAEELFSRHASSDAVRAIRAGGSPGALWRELQASGFLDALVPETAGGTGLGLAEALPVLMAAGRFAVPLPVGETMLARAVLAEAGQERPEGTILLGEPFDGGARVPASSAAEWVLLSRNAAPLLRRAEEAQRDDRMASPFGDLLRWPGDAGGDGGPEELHAAGAWAELAAMAGAMERILESTVRHAQERVQFGRPVAAFQAVQQQISVMTEDVFAARMAAQLASVPDGPGIAGLNPLRIAAAKLRVGEAAMRVSAIAHAVHGAMGITEEMDLHLLTGRLQAGRMRFGGEAHWGARLGRHFLRAGDAMDPLAFVRAHLGPMEPETTA</sequence>
<protein>
    <submittedName>
        <fullName evidence="8">Acyl-CoA dehydrogenase</fullName>
    </submittedName>
</protein>
<dbReference type="Proteomes" id="UP000184387">
    <property type="component" value="Unassembled WGS sequence"/>
</dbReference>
<accession>A0A1M6KIP4</accession>
<evidence type="ECO:0000313" key="8">
    <source>
        <dbReference type="EMBL" id="SHJ58760.1"/>
    </source>
</evidence>
<dbReference type="InterPro" id="IPR036250">
    <property type="entry name" value="AcylCo_DH-like_C"/>
</dbReference>
<evidence type="ECO:0000256" key="5">
    <source>
        <dbReference type="ARBA" id="ARBA00023002"/>
    </source>
</evidence>
<feature type="domain" description="Acyl-CoA dehydrogenase/oxidase C-terminal" evidence="6">
    <location>
        <begin position="175"/>
        <end position="291"/>
    </location>
</feature>
<keyword evidence="4" id="KW-0274">FAD</keyword>
<keyword evidence="3" id="KW-0285">Flavoprotein</keyword>
<dbReference type="STRING" id="198092.SAMN02745194_02915"/>
<dbReference type="GO" id="GO:0050660">
    <property type="term" value="F:flavin adenine dinucleotide binding"/>
    <property type="evidence" value="ECO:0007669"/>
    <property type="project" value="InterPro"/>
</dbReference>
<dbReference type="Gene3D" id="1.10.540.10">
    <property type="entry name" value="Acyl-CoA dehydrogenase/oxidase, N-terminal domain"/>
    <property type="match status" value="1"/>
</dbReference>
<dbReference type="Pfam" id="PF02771">
    <property type="entry name" value="Acyl-CoA_dh_N"/>
    <property type="match status" value="1"/>
</dbReference>
<dbReference type="SUPFAM" id="SSF56645">
    <property type="entry name" value="Acyl-CoA dehydrogenase NM domain-like"/>
    <property type="match status" value="1"/>
</dbReference>
<evidence type="ECO:0000259" key="7">
    <source>
        <dbReference type="Pfam" id="PF02771"/>
    </source>
</evidence>
<keyword evidence="5" id="KW-0560">Oxidoreductase</keyword>
<evidence type="ECO:0000259" key="6">
    <source>
        <dbReference type="Pfam" id="PF00441"/>
    </source>
</evidence>
<dbReference type="Pfam" id="PF00441">
    <property type="entry name" value="Acyl-CoA_dh_1"/>
    <property type="match status" value="1"/>
</dbReference>
<evidence type="ECO:0000256" key="4">
    <source>
        <dbReference type="ARBA" id="ARBA00022827"/>
    </source>
</evidence>
<evidence type="ECO:0000313" key="9">
    <source>
        <dbReference type="Proteomes" id="UP000184387"/>
    </source>
</evidence>
<keyword evidence="9" id="KW-1185">Reference proteome</keyword>
<organism evidence="8 9">
    <name type="scientific">Muricoccus roseus</name>
    <dbReference type="NCBI Taxonomy" id="198092"/>
    <lineage>
        <taxon>Bacteria</taxon>
        <taxon>Pseudomonadati</taxon>
        <taxon>Pseudomonadota</taxon>
        <taxon>Alphaproteobacteria</taxon>
        <taxon>Acetobacterales</taxon>
        <taxon>Roseomonadaceae</taxon>
        <taxon>Muricoccus</taxon>
    </lineage>
</organism>
<dbReference type="InterPro" id="IPR013786">
    <property type="entry name" value="AcylCoA_DH/ox_N"/>
</dbReference>
<dbReference type="OrthoDB" id="2450120at2"/>
<dbReference type="InterPro" id="IPR009075">
    <property type="entry name" value="AcylCo_DH/oxidase_C"/>
</dbReference>
<dbReference type="RefSeq" id="WP_073135935.1">
    <property type="nucleotide sequence ID" value="NZ_FQZF01000016.1"/>
</dbReference>
<dbReference type="InterPro" id="IPR037069">
    <property type="entry name" value="AcylCoA_DH/ox_N_sf"/>
</dbReference>
<evidence type="ECO:0000256" key="1">
    <source>
        <dbReference type="ARBA" id="ARBA00001974"/>
    </source>
</evidence>
<dbReference type="PANTHER" id="PTHR43884:SF20">
    <property type="entry name" value="ACYL-COA DEHYDROGENASE FADE28"/>
    <property type="match status" value="1"/>
</dbReference>
<dbReference type="GO" id="GO:0003995">
    <property type="term" value="F:acyl-CoA dehydrogenase activity"/>
    <property type="evidence" value="ECO:0007669"/>
    <property type="project" value="TreeGrafter"/>
</dbReference>
<reference evidence="8 9" key="1">
    <citation type="submission" date="2016-11" db="EMBL/GenBank/DDBJ databases">
        <authorList>
            <person name="Jaros S."/>
            <person name="Januszkiewicz K."/>
            <person name="Wedrychowicz H."/>
        </authorList>
    </citation>
    <scope>NUCLEOTIDE SEQUENCE [LARGE SCALE GENOMIC DNA]</scope>
    <source>
        <strain evidence="8 9">DSM 14916</strain>
    </source>
</reference>
<gene>
    <name evidence="8" type="ORF">SAMN02745194_02915</name>
</gene>
<name>A0A1M6KIP4_9PROT</name>
<evidence type="ECO:0000256" key="2">
    <source>
        <dbReference type="ARBA" id="ARBA00009347"/>
    </source>
</evidence>
<comment type="cofactor">
    <cofactor evidence="1">
        <name>FAD</name>
        <dbReference type="ChEBI" id="CHEBI:57692"/>
    </cofactor>
</comment>
<dbReference type="EMBL" id="FQZF01000016">
    <property type="protein sequence ID" value="SHJ58760.1"/>
    <property type="molecule type" value="Genomic_DNA"/>
</dbReference>
<dbReference type="SUPFAM" id="SSF47203">
    <property type="entry name" value="Acyl-CoA dehydrogenase C-terminal domain-like"/>
    <property type="match status" value="1"/>
</dbReference>
<dbReference type="Gene3D" id="1.20.140.10">
    <property type="entry name" value="Butyryl-CoA Dehydrogenase, subunit A, domain 3"/>
    <property type="match status" value="1"/>
</dbReference>
<comment type="similarity">
    <text evidence="2">Belongs to the acyl-CoA dehydrogenase family.</text>
</comment>
<evidence type="ECO:0000256" key="3">
    <source>
        <dbReference type="ARBA" id="ARBA00022630"/>
    </source>
</evidence>
<feature type="domain" description="Acyl-CoA dehydrogenase/oxidase N-terminal" evidence="7">
    <location>
        <begin position="5"/>
        <end position="94"/>
    </location>
</feature>
<proteinExistence type="inferred from homology"/>
<dbReference type="PANTHER" id="PTHR43884">
    <property type="entry name" value="ACYL-COA DEHYDROGENASE"/>
    <property type="match status" value="1"/>
</dbReference>
<dbReference type="AlphaFoldDB" id="A0A1M6KIP4"/>